<feature type="transmembrane region" description="Helical" evidence="2">
    <location>
        <begin position="127"/>
        <end position="152"/>
    </location>
</feature>
<organism evidence="3 4">
    <name type="scientific">Cladorrhinum samala</name>
    <dbReference type="NCBI Taxonomy" id="585594"/>
    <lineage>
        <taxon>Eukaryota</taxon>
        <taxon>Fungi</taxon>
        <taxon>Dikarya</taxon>
        <taxon>Ascomycota</taxon>
        <taxon>Pezizomycotina</taxon>
        <taxon>Sordariomycetes</taxon>
        <taxon>Sordariomycetidae</taxon>
        <taxon>Sordariales</taxon>
        <taxon>Podosporaceae</taxon>
        <taxon>Cladorrhinum</taxon>
    </lineage>
</organism>
<protein>
    <submittedName>
        <fullName evidence="3">Uncharacterized protein</fullName>
    </submittedName>
</protein>
<feature type="transmembrane region" description="Helical" evidence="2">
    <location>
        <begin position="64"/>
        <end position="83"/>
    </location>
</feature>
<evidence type="ECO:0000313" key="4">
    <source>
        <dbReference type="Proteomes" id="UP001321749"/>
    </source>
</evidence>
<feature type="compositionally biased region" description="Polar residues" evidence="1">
    <location>
        <begin position="249"/>
        <end position="264"/>
    </location>
</feature>
<dbReference type="AlphaFoldDB" id="A0AAV9HU33"/>
<comment type="caution">
    <text evidence="3">The sequence shown here is derived from an EMBL/GenBank/DDBJ whole genome shotgun (WGS) entry which is preliminary data.</text>
</comment>
<accession>A0AAV9HU33</accession>
<reference evidence="3" key="1">
    <citation type="journal article" date="2023" name="Mol. Phylogenet. Evol.">
        <title>Genome-scale phylogeny and comparative genomics of the fungal order Sordariales.</title>
        <authorList>
            <person name="Hensen N."/>
            <person name="Bonometti L."/>
            <person name="Westerberg I."/>
            <person name="Brannstrom I.O."/>
            <person name="Guillou S."/>
            <person name="Cros-Aarteil S."/>
            <person name="Calhoun S."/>
            <person name="Haridas S."/>
            <person name="Kuo A."/>
            <person name="Mondo S."/>
            <person name="Pangilinan J."/>
            <person name="Riley R."/>
            <person name="LaButti K."/>
            <person name="Andreopoulos B."/>
            <person name="Lipzen A."/>
            <person name="Chen C."/>
            <person name="Yan M."/>
            <person name="Daum C."/>
            <person name="Ng V."/>
            <person name="Clum A."/>
            <person name="Steindorff A."/>
            <person name="Ohm R.A."/>
            <person name="Martin F."/>
            <person name="Silar P."/>
            <person name="Natvig D.O."/>
            <person name="Lalanne C."/>
            <person name="Gautier V."/>
            <person name="Ament-Velasquez S.L."/>
            <person name="Kruys A."/>
            <person name="Hutchinson M.I."/>
            <person name="Powell A.J."/>
            <person name="Barry K."/>
            <person name="Miller A.N."/>
            <person name="Grigoriev I.V."/>
            <person name="Debuchy R."/>
            <person name="Gladieux P."/>
            <person name="Hiltunen Thoren M."/>
            <person name="Johannesson H."/>
        </authorList>
    </citation>
    <scope>NUCLEOTIDE SEQUENCE</scope>
    <source>
        <strain evidence="3">PSN324</strain>
    </source>
</reference>
<evidence type="ECO:0000256" key="2">
    <source>
        <dbReference type="SAM" id="Phobius"/>
    </source>
</evidence>
<keyword evidence="2" id="KW-0812">Transmembrane</keyword>
<evidence type="ECO:0000313" key="3">
    <source>
        <dbReference type="EMBL" id="KAK4463329.1"/>
    </source>
</evidence>
<sequence length="347" mass="38653">MGSIDFDQVLFTRASWRKLVLVPAWLFQILVLLCLMGIFAYRLAETFEHYDDEIEKGQIPMVEIIWEATNVGFNLISLVLTLLEIARYATERLTPFLMLSTHIIKLTLSLAVLGLDVVAHLRSMDGFYATIGLSLDCGLLAVILGILLYAIITYRRLLKYEAYRITPHPNSNQAQPALGQGHKPGFSVSSHELSPRPYNPQHDYNYPRTVESEHRRVSGIQQSPYSDAVDTSYHSQTAGFPSHSRSHSRINSGESRQSHFTEQMSPVGGSPPAGNQLQAEVNRALDAELGWGENAHRHGSSPDRNASVVKGAGSVQVNRSSLVTLDGVHRQHSWRTEKRISSVGLLK</sequence>
<feature type="transmembrane region" description="Helical" evidence="2">
    <location>
        <begin position="20"/>
        <end position="44"/>
    </location>
</feature>
<feature type="region of interest" description="Disordered" evidence="1">
    <location>
        <begin position="225"/>
        <end position="272"/>
    </location>
</feature>
<reference evidence="3" key="2">
    <citation type="submission" date="2023-06" db="EMBL/GenBank/DDBJ databases">
        <authorList>
            <consortium name="Lawrence Berkeley National Laboratory"/>
            <person name="Mondo S.J."/>
            <person name="Hensen N."/>
            <person name="Bonometti L."/>
            <person name="Westerberg I."/>
            <person name="Brannstrom I.O."/>
            <person name="Guillou S."/>
            <person name="Cros-Aarteil S."/>
            <person name="Calhoun S."/>
            <person name="Haridas S."/>
            <person name="Kuo A."/>
            <person name="Pangilinan J."/>
            <person name="Riley R."/>
            <person name="Labutti K."/>
            <person name="Andreopoulos B."/>
            <person name="Lipzen A."/>
            <person name="Chen C."/>
            <person name="Yanf M."/>
            <person name="Daum C."/>
            <person name="Ng V."/>
            <person name="Clum A."/>
            <person name="Steindorff A."/>
            <person name="Ohm R."/>
            <person name="Martin F."/>
            <person name="Silar P."/>
            <person name="Natvig D."/>
            <person name="Lalanne C."/>
            <person name="Gautier V."/>
            <person name="Ament-Velasquez S.L."/>
            <person name="Kruys A."/>
            <person name="Hutchinson M.I."/>
            <person name="Powell A.J."/>
            <person name="Barry K."/>
            <person name="Miller A.N."/>
            <person name="Grigoriev I.V."/>
            <person name="Debuchy R."/>
            <person name="Gladieux P."/>
            <person name="Thoren M.H."/>
            <person name="Johannesson H."/>
        </authorList>
    </citation>
    <scope>NUCLEOTIDE SEQUENCE</scope>
    <source>
        <strain evidence="3">PSN324</strain>
    </source>
</reference>
<keyword evidence="2" id="KW-1133">Transmembrane helix</keyword>
<feature type="region of interest" description="Disordered" evidence="1">
    <location>
        <begin position="171"/>
        <end position="194"/>
    </location>
</feature>
<gene>
    <name evidence="3" type="ORF">QBC42DRAFT_69641</name>
</gene>
<feature type="transmembrane region" description="Helical" evidence="2">
    <location>
        <begin position="95"/>
        <end position="115"/>
    </location>
</feature>
<name>A0AAV9HU33_9PEZI</name>
<evidence type="ECO:0000256" key="1">
    <source>
        <dbReference type="SAM" id="MobiDB-lite"/>
    </source>
</evidence>
<proteinExistence type="predicted"/>
<keyword evidence="2" id="KW-0472">Membrane</keyword>
<dbReference type="Proteomes" id="UP001321749">
    <property type="component" value="Unassembled WGS sequence"/>
</dbReference>
<dbReference type="EMBL" id="MU864961">
    <property type="protein sequence ID" value="KAK4463329.1"/>
    <property type="molecule type" value="Genomic_DNA"/>
</dbReference>
<keyword evidence="4" id="KW-1185">Reference proteome</keyword>